<dbReference type="Proteomes" id="UP001295794">
    <property type="component" value="Unassembled WGS sequence"/>
</dbReference>
<feature type="region of interest" description="Disordered" evidence="3">
    <location>
        <begin position="328"/>
        <end position="347"/>
    </location>
</feature>
<dbReference type="EMBL" id="CAVNYO010000466">
    <property type="protein sequence ID" value="CAK5283235.1"/>
    <property type="molecule type" value="Genomic_DNA"/>
</dbReference>
<dbReference type="Pfam" id="PF00172">
    <property type="entry name" value="Zn_clus"/>
    <property type="match status" value="1"/>
</dbReference>
<feature type="region of interest" description="Disordered" evidence="3">
    <location>
        <begin position="218"/>
        <end position="237"/>
    </location>
</feature>
<evidence type="ECO:0000256" key="3">
    <source>
        <dbReference type="SAM" id="MobiDB-lite"/>
    </source>
</evidence>
<gene>
    <name evidence="5" type="ORF">MYCIT1_LOCUS35617</name>
</gene>
<evidence type="ECO:0000256" key="2">
    <source>
        <dbReference type="ARBA" id="ARBA00023242"/>
    </source>
</evidence>
<dbReference type="InterPro" id="IPR036864">
    <property type="entry name" value="Zn2-C6_fun-type_DNA-bd_sf"/>
</dbReference>
<protein>
    <recommendedName>
        <fullName evidence="4">Zn(2)-C6 fungal-type domain-containing protein</fullName>
    </recommendedName>
</protein>
<accession>A0AAD2HXU9</accession>
<dbReference type="PROSITE" id="PS50048">
    <property type="entry name" value="ZN2_CY6_FUNGAL_2"/>
    <property type="match status" value="1"/>
</dbReference>
<feature type="compositionally biased region" description="Low complexity" evidence="3">
    <location>
        <begin position="223"/>
        <end position="234"/>
    </location>
</feature>
<feature type="domain" description="Zn(2)-C6 fungal-type" evidence="4">
    <location>
        <begin position="110"/>
        <end position="141"/>
    </location>
</feature>
<proteinExistence type="predicted"/>
<evidence type="ECO:0000313" key="6">
    <source>
        <dbReference type="Proteomes" id="UP001295794"/>
    </source>
</evidence>
<dbReference type="PANTHER" id="PTHR31001:SF81">
    <property type="entry name" value="ZN(II)2CYS6 TRANSCRIPTION FACTOR"/>
    <property type="match status" value="1"/>
</dbReference>
<keyword evidence="6" id="KW-1185">Reference proteome</keyword>
<dbReference type="InterPro" id="IPR001138">
    <property type="entry name" value="Zn2Cys6_DnaBD"/>
</dbReference>
<dbReference type="AlphaFoldDB" id="A0AAD2HXU9"/>
<feature type="region of interest" description="Disordered" evidence="3">
    <location>
        <begin position="174"/>
        <end position="211"/>
    </location>
</feature>
<feature type="region of interest" description="Disordered" evidence="3">
    <location>
        <begin position="85"/>
        <end position="106"/>
    </location>
</feature>
<comment type="caution">
    <text evidence="5">The sequence shown here is derived from an EMBL/GenBank/DDBJ whole genome shotgun (WGS) entry which is preliminary data.</text>
</comment>
<dbReference type="CDD" id="cd00067">
    <property type="entry name" value="GAL4"/>
    <property type="match status" value="1"/>
</dbReference>
<dbReference type="SMART" id="SM00066">
    <property type="entry name" value="GAL4"/>
    <property type="match status" value="1"/>
</dbReference>
<dbReference type="PANTHER" id="PTHR31001">
    <property type="entry name" value="UNCHARACTERIZED TRANSCRIPTIONAL REGULATORY PROTEIN"/>
    <property type="match status" value="1"/>
</dbReference>
<dbReference type="PROSITE" id="PS00463">
    <property type="entry name" value="ZN2_CY6_FUNGAL_1"/>
    <property type="match status" value="1"/>
</dbReference>
<feature type="compositionally biased region" description="Low complexity" evidence="3">
    <location>
        <begin position="194"/>
        <end position="209"/>
    </location>
</feature>
<dbReference type="SUPFAM" id="SSF57701">
    <property type="entry name" value="Zn2/Cys6 DNA-binding domain"/>
    <property type="match status" value="1"/>
</dbReference>
<dbReference type="GO" id="GO:0005634">
    <property type="term" value="C:nucleus"/>
    <property type="evidence" value="ECO:0007669"/>
    <property type="project" value="UniProtKB-SubCell"/>
</dbReference>
<organism evidence="5 6">
    <name type="scientific">Mycena citricolor</name>
    <dbReference type="NCBI Taxonomy" id="2018698"/>
    <lineage>
        <taxon>Eukaryota</taxon>
        <taxon>Fungi</taxon>
        <taxon>Dikarya</taxon>
        <taxon>Basidiomycota</taxon>
        <taxon>Agaricomycotina</taxon>
        <taxon>Agaricomycetes</taxon>
        <taxon>Agaricomycetidae</taxon>
        <taxon>Agaricales</taxon>
        <taxon>Marasmiineae</taxon>
        <taxon>Mycenaceae</taxon>
        <taxon>Mycena</taxon>
    </lineage>
</organism>
<name>A0AAD2HXU9_9AGAR</name>
<dbReference type="InterPro" id="IPR050613">
    <property type="entry name" value="Sec_Metabolite_Reg"/>
</dbReference>
<evidence type="ECO:0000259" key="4">
    <source>
        <dbReference type="PROSITE" id="PS50048"/>
    </source>
</evidence>
<evidence type="ECO:0000313" key="5">
    <source>
        <dbReference type="EMBL" id="CAK5283235.1"/>
    </source>
</evidence>
<comment type="subcellular location">
    <subcellularLocation>
        <location evidence="1">Nucleus</location>
    </subcellularLocation>
</comment>
<dbReference type="GO" id="GO:0008270">
    <property type="term" value="F:zinc ion binding"/>
    <property type="evidence" value="ECO:0007669"/>
    <property type="project" value="InterPro"/>
</dbReference>
<evidence type="ECO:0000256" key="1">
    <source>
        <dbReference type="ARBA" id="ARBA00004123"/>
    </source>
</evidence>
<sequence length="364" mass="39639">MARAQTDRSRAVTHSLRCSCEVSRMIIVLSSRVTICRPGYNALPRLQPGLSEAQADRSSVMHITLSVSVSSTSLLWAGASFAMPQPDTSSPALGPDGDHRKRRRNRTTHSCLNCHATKRMCDRKRPCTRCVQLGIADNCAYQTDKSAGFEPAVKQDESALLARIAELERVVGELRSSAPPDAPADEPGIPTPESSHCSTPPNTSPSTQSEQWLRHTPEIGSTYSSPNPSSYSSNQATGSLESMFAPYGNEMTHTTLACHCLSEADHHRSAMELSLRLRRAADILNPNTMASSTRSAGAIPPEYLDRQMSGMHAFRTEPLLDMLGASTVQRPHSHSHGHSAPSSLSTSDLVSDSFMAWKPSRREF</sequence>
<reference evidence="5" key="1">
    <citation type="submission" date="2023-11" db="EMBL/GenBank/DDBJ databases">
        <authorList>
            <person name="De Vega J J."/>
            <person name="De Vega J J."/>
        </authorList>
    </citation>
    <scope>NUCLEOTIDE SEQUENCE</scope>
</reference>
<dbReference type="GO" id="GO:0000981">
    <property type="term" value="F:DNA-binding transcription factor activity, RNA polymerase II-specific"/>
    <property type="evidence" value="ECO:0007669"/>
    <property type="project" value="InterPro"/>
</dbReference>
<feature type="compositionally biased region" description="Low complexity" evidence="3">
    <location>
        <begin position="338"/>
        <end position="347"/>
    </location>
</feature>
<keyword evidence="2" id="KW-0539">Nucleus</keyword>
<dbReference type="Gene3D" id="4.10.240.10">
    <property type="entry name" value="Zn(2)-C6 fungal-type DNA-binding domain"/>
    <property type="match status" value="1"/>
</dbReference>